<keyword evidence="2" id="KW-1003">Cell membrane</keyword>
<name>A0A370HCQ7_9HYPH</name>
<evidence type="ECO:0000313" key="10">
    <source>
        <dbReference type="EMBL" id="RDI54855.1"/>
    </source>
</evidence>
<feature type="domain" description="T-SNARE coiled-coil homology" evidence="8">
    <location>
        <begin position="466"/>
        <end position="528"/>
    </location>
</feature>
<protein>
    <submittedName>
        <fullName evidence="10">Methyl-accepting chemotaxis protein</fullName>
    </submittedName>
</protein>
<keyword evidence="6" id="KW-1133">Transmembrane helix</keyword>
<dbReference type="PROSITE" id="PS50111">
    <property type="entry name" value="CHEMOTAXIS_TRANSDUC_2"/>
    <property type="match status" value="1"/>
</dbReference>
<feature type="transmembrane region" description="Helical" evidence="6">
    <location>
        <begin position="201"/>
        <end position="224"/>
    </location>
</feature>
<comment type="subcellular location">
    <subcellularLocation>
        <location evidence="1">Cell inner membrane</location>
        <topology evidence="1">Multi-pass membrane protein</topology>
    </subcellularLocation>
</comment>
<evidence type="ECO:0000256" key="5">
    <source>
        <dbReference type="PROSITE-ProRule" id="PRU00284"/>
    </source>
</evidence>
<evidence type="ECO:0000259" key="8">
    <source>
        <dbReference type="PROSITE" id="PS50192"/>
    </source>
</evidence>
<gene>
    <name evidence="10" type="ORF">DES45_11131</name>
</gene>
<dbReference type="OrthoDB" id="3289104at2"/>
<dbReference type="SMART" id="SM00304">
    <property type="entry name" value="HAMP"/>
    <property type="match status" value="1"/>
</dbReference>
<evidence type="ECO:0000313" key="11">
    <source>
        <dbReference type="Proteomes" id="UP000254925"/>
    </source>
</evidence>
<keyword evidence="2" id="KW-0997">Cell inner membrane</keyword>
<organism evidence="10 11">
    <name type="scientific">Microvirga subterranea</name>
    <dbReference type="NCBI Taxonomy" id="186651"/>
    <lineage>
        <taxon>Bacteria</taxon>
        <taxon>Pseudomonadati</taxon>
        <taxon>Pseudomonadota</taxon>
        <taxon>Alphaproteobacteria</taxon>
        <taxon>Hyphomicrobiales</taxon>
        <taxon>Methylobacteriaceae</taxon>
        <taxon>Microvirga</taxon>
    </lineage>
</organism>
<dbReference type="EMBL" id="QQBB01000011">
    <property type="protein sequence ID" value="RDI54855.1"/>
    <property type="molecule type" value="Genomic_DNA"/>
</dbReference>
<evidence type="ECO:0000256" key="1">
    <source>
        <dbReference type="ARBA" id="ARBA00004429"/>
    </source>
</evidence>
<dbReference type="InterPro" id="IPR004089">
    <property type="entry name" value="MCPsignal_dom"/>
</dbReference>
<evidence type="ECO:0000256" key="6">
    <source>
        <dbReference type="SAM" id="Phobius"/>
    </source>
</evidence>
<dbReference type="SUPFAM" id="SSF103190">
    <property type="entry name" value="Sensory domain-like"/>
    <property type="match status" value="1"/>
</dbReference>
<comment type="caution">
    <text evidence="10">The sequence shown here is derived from an EMBL/GenBank/DDBJ whole genome shotgun (WGS) entry which is preliminary data.</text>
</comment>
<dbReference type="Gene3D" id="1.10.287.950">
    <property type="entry name" value="Methyl-accepting chemotaxis protein"/>
    <property type="match status" value="1"/>
</dbReference>
<evidence type="ECO:0000259" key="7">
    <source>
        <dbReference type="PROSITE" id="PS50111"/>
    </source>
</evidence>
<evidence type="ECO:0000259" key="9">
    <source>
        <dbReference type="PROSITE" id="PS50885"/>
    </source>
</evidence>
<sequence>MNLITNRRLSGVTTAAMVLFVILTAAALFAVVALQSWSDVRSSAVAQQQANVRTFTGILKGAVSSLTVRKDGNGAINGVIVNDDAVFYSDELVDRIAEATQAPATLFVRAPSNGNFIRRATNMRNPDGSRAVGTAMDRNGVVFPVVSAGQTYVGEALVLGKTYLLINLPVFGQSGQILGVLGSGVETTELSASANRMMWRMAGASLVVVLVVAIAALMAARMLFRPIPKLAAVMERLADGNTSDDVPYVGWKNEVGAMARAVEVFRYNTAERQRLAVEQEAENEAKMRRALRLDELARHFEANVSTLTQGLASAATEMEATARTMTATAGQTNQQSVTVAAAAEQTSANVQTVAAATEEMASSIREIAHQVTLSTQIAGQAVANADRTNGIVQALAAGAERIGDVVTLINGLASQTNLLALNATIEAARAGEAGRGFAVVASEVKNLASQTAKATEEIGSQITQIQGATHEAVGAIQDIQKIIGELSSISTGIAAAMEEQGATTGEIARNVHEAARGTEQVTGSIDSVKHGAGETGAAAVQVLGAAQELARYAEDLGREVDSFLSGVRAA</sequence>
<proteinExistence type="inferred from homology"/>
<dbReference type="AlphaFoldDB" id="A0A370HCQ7"/>
<evidence type="ECO:0000256" key="2">
    <source>
        <dbReference type="ARBA" id="ARBA00022519"/>
    </source>
</evidence>
<comment type="similarity">
    <text evidence="4">Belongs to the methyl-accepting chemotaxis (MCP) protein family.</text>
</comment>
<feature type="transmembrane region" description="Helical" evidence="6">
    <location>
        <begin position="12"/>
        <end position="34"/>
    </location>
</feature>
<feature type="domain" description="Methyl-accepting transducer" evidence="7">
    <location>
        <begin position="314"/>
        <end position="536"/>
    </location>
</feature>
<keyword evidence="11" id="KW-1185">Reference proteome</keyword>
<accession>A0A370HCQ7</accession>
<dbReference type="InterPro" id="IPR003660">
    <property type="entry name" value="HAMP_dom"/>
</dbReference>
<feature type="domain" description="HAMP" evidence="9">
    <location>
        <begin position="221"/>
        <end position="274"/>
    </location>
</feature>
<dbReference type="GO" id="GO:0005886">
    <property type="term" value="C:plasma membrane"/>
    <property type="evidence" value="ECO:0007669"/>
    <property type="project" value="UniProtKB-SubCell"/>
</dbReference>
<dbReference type="SMART" id="SM00283">
    <property type="entry name" value="MA"/>
    <property type="match status" value="1"/>
</dbReference>
<dbReference type="Gene3D" id="6.10.340.10">
    <property type="match status" value="1"/>
</dbReference>
<dbReference type="CDD" id="cd06225">
    <property type="entry name" value="HAMP"/>
    <property type="match status" value="1"/>
</dbReference>
<dbReference type="InterPro" id="IPR029151">
    <property type="entry name" value="Sensor-like_sf"/>
</dbReference>
<dbReference type="PROSITE" id="PS50885">
    <property type="entry name" value="HAMP"/>
    <property type="match status" value="1"/>
</dbReference>
<dbReference type="SUPFAM" id="SSF58104">
    <property type="entry name" value="Methyl-accepting chemotaxis protein (MCP) signaling domain"/>
    <property type="match status" value="1"/>
</dbReference>
<evidence type="ECO:0000256" key="3">
    <source>
        <dbReference type="ARBA" id="ARBA00023224"/>
    </source>
</evidence>
<dbReference type="GO" id="GO:0007165">
    <property type="term" value="P:signal transduction"/>
    <property type="evidence" value="ECO:0007669"/>
    <property type="project" value="UniProtKB-KW"/>
</dbReference>
<reference evidence="10 11" key="1">
    <citation type="submission" date="2018-07" db="EMBL/GenBank/DDBJ databases">
        <title>Genomic Encyclopedia of Type Strains, Phase IV (KMG-IV): sequencing the most valuable type-strain genomes for metagenomic binning, comparative biology and taxonomic classification.</title>
        <authorList>
            <person name="Goeker M."/>
        </authorList>
    </citation>
    <scope>NUCLEOTIDE SEQUENCE [LARGE SCALE GENOMIC DNA]</scope>
    <source>
        <strain evidence="10 11">DSM 14364</strain>
    </source>
</reference>
<dbReference type="RefSeq" id="WP_114772335.1">
    <property type="nucleotide sequence ID" value="NZ_QQBB01000011.1"/>
</dbReference>
<dbReference type="Pfam" id="PF00015">
    <property type="entry name" value="MCPsignal"/>
    <property type="match status" value="1"/>
</dbReference>
<evidence type="ECO:0000256" key="4">
    <source>
        <dbReference type="ARBA" id="ARBA00029447"/>
    </source>
</evidence>
<dbReference type="PANTHER" id="PTHR32089">
    <property type="entry name" value="METHYL-ACCEPTING CHEMOTAXIS PROTEIN MCPB"/>
    <property type="match status" value="1"/>
</dbReference>
<dbReference type="Pfam" id="PF17201">
    <property type="entry name" value="Cache_3-Cache_2"/>
    <property type="match status" value="1"/>
</dbReference>
<dbReference type="InterPro" id="IPR000727">
    <property type="entry name" value="T_SNARE_dom"/>
</dbReference>
<keyword evidence="3 5" id="KW-0807">Transducer</keyword>
<keyword evidence="6" id="KW-0812">Transmembrane</keyword>
<keyword evidence="6" id="KW-0472">Membrane</keyword>
<dbReference type="PANTHER" id="PTHR32089:SF112">
    <property type="entry name" value="LYSOZYME-LIKE PROTEIN-RELATED"/>
    <property type="match status" value="1"/>
</dbReference>
<dbReference type="InterPro" id="IPR033462">
    <property type="entry name" value="Cache_3-Cache_2"/>
</dbReference>
<dbReference type="PROSITE" id="PS50192">
    <property type="entry name" value="T_SNARE"/>
    <property type="match status" value="1"/>
</dbReference>
<dbReference type="Proteomes" id="UP000254925">
    <property type="component" value="Unassembled WGS sequence"/>
</dbReference>